<keyword evidence="2" id="KW-1133">Transmembrane helix</keyword>
<dbReference type="EMBL" id="JBFALK010000021">
    <property type="protein sequence ID" value="MEV0973284.1"/>
    <property type="molecule type" value="Genomic_DNA"/>
</dbReference>
<keyword evidence="2" id="KW-0472">Membrane</keyword>
<keyword evidence="4" id="KW-1185">Reference proteome</keyword>
<protein>
    <submittedName>
        <fullName evidence="3">Phage holin family protein</fullName>
    </submittedName>
</protein>
<dbReference type="Pfam" id="PF07332">
    <property type="entry name" value="Phage_holin_3_6"/>
    <property type="match status" value="1"/>
</dbReference>
<feature type="region of interest" description="Disordered" evidence="1">
    <location>
        <begin position="1"/>
        <end position="45"/>
    </location>
</feature>
<evidence type="ECO:0000313" key="4">
    <source>
        <dbReference type="Proteomes" id="UP001551675"/>
    </source>
</evidence>
<name>A0ABV3GNT2_MICGL</name>
<dbReference type="InterPro" id="IPR009937">
    <property type="entry name" value="Phage_holin_3_6"/>
</dbReference>
<evidence type="ECO:0000313" key="3">
    <source>
        <dbReference type="EMBL" id="MEV0973284.1"/>
    </source>
</evidence>
<proteinExistence type="predicted"/>
<dbReference type="Proteomes" id="UP001551675">
    <property type="component" value="Unassembled WGS sequence"/>
</dbReference>
<comment type="caution">
    <text evidence="3">The sequence shown here is derived from an EMBL/GenBank/DDBJ whole genome shotgun (WGS) entry which is preliminary data.</text>
</comment>
<evidence type="ECO:0000256" key="1">
    <source>
        <dbReference type="SAM" id="MobiDB-lite"/>
    </source>
</evidence>
<gene>
    <name evidence="3" type="ORF">AB0I59_32180</name>
</gene>
<evidence type="ECO:0000256" key="2">
    <source>
        <dbReference type="SAM" id="Phobius"/>
    </source>
</evidence>
<reference evidence="3 4" key="1">
    <citation type="submission" date="2024-06" db="EMBL/GenBank/DDBJ databases">
        <title>The Natural Products Discovery Center: Release of the First 8490 Sequenced Strains for Exploring Actinobacteria Biosynthetic Diversity.</title>
        <authorList>
            <person name="Kalkreuter E."/>
            <person name="Kautsar S.A."/>
            <person name="Yang D."/>
            <person name="Bader C.D."/>
            <person name="Teijaro C.N."/>
            <person name="Fluegel L."/>
            <person name="Davis C.M."/>
            <person name="Simpson J.R."/>
            <person name="Lauterbach L."/>
            <person name="Steele A.D."/>
            <person name="Gui C."/>
            <person name="Meng S."/>
            <person name="Li G."/>
            <person name="Viehrig K."/>
            <person name="Ye F."/>
            <person name="Su P."/>
            <person name="Kiefer A.F."/>
            <person name="Nichols A."/>
            <person name="Cepeda A.J."/>
            <person name="Yan W."/>
            <person name="Fan B."/>
            <person name="Jiang Y."/>
            <person name="Adhikari A."/>
            <person name="Zheng C.-J."/>
            <person name="Schuster L."/>
            <person name="Cowan T.M."/>
            <person name="Smanski M.J."/>
            <person name="Chevrette M.G."/>
            <person name="De Carvalho L.P.S."/>
            <person name="Shen B."/>
        </authorList>
    </citation>
    <scope>NUCLEOTIDE SEQUENCE [LARGE SCALE GENOMIC DNA]</scope>
    <source>
        <strain evidence="3 4">NPDC050100</strain>
    </source>
</reference>
<sequence length="167" mass="17223">MRPGRTGHSAVSPRLGTGPSRAPTARGPRTRSTDNPSQAEEDAASRLAADAAELVRQEITQLRAELAADTRRAGVGGGLLAAGGVFGLLAPHASSVALLRALESVMSPRRAALVLSAGYLTAGAVLTLSGVGRLRETGVVTRRAVSRVKQDVREAAGATRRPAVETR</sequence>
<dbReference type="RefSeq" id="WP_358138841.1">
    <property type="nucleotide sequence ID" value="NZ_JBFALK010000021.1"/>
</dbReference>
<feature type="transmembrane region" description="Helical" evidence="2">
    <location>
        <begin position="73"/>
        <end position="91"/>
    </location>
</feature>
<feature type="transmembrane region" description="Helical" evidence="2">
    <location>
        <begin position="111"/>
        <end position="134"/>
    </location>
</feature>
<accession>A0ABV3GNT2</accession>
<keyword evidence="2" id="KW-0812">Transmembrane</keyword>
<organism evidence="3 4">
    <name type="scientific">Microtetraspora glauca</name>
    <dbReference type="NCBI Taxonomy" id="1996"/>
    <lineage>
        <taxon>Bacteria</taxon>
        <taxon>Bacillati</taxon>
        <taxon>Actinomycetota</taxon>
        <taxon>Actinomycetes</taxon>
        <taxon>Streptosporangiales</taxon>
        <taxon>Streptosporangiaceae</taxon>
        <taxon>Microtetraspora</taxon>
    </lineage>
</organism>